<dbReference type="EMBL" id="MAYW01000015">
    <property type="protein sequence ID" value="ODS34014.1"/>
    <property type="molecule type" value="Genomic_DNA"/>
</dbReference>
<evidence type="ECO:0000256" key="1">
    <source>
        <dbReference type="SAM" id="MobiDB-lite"/>
    </source>
</evidence>
<comment type="caution">
    <text evidence="2">The sequence shown here is derived from an EMBL/GenBank/DDBJ whole genome shotgun (WGS) entry which is preliminary data.</text>
</comment>
<dbReference type="AlphaFoldDB" id="A0A1E3XGG5"/>
<protein>
    <submittedName>
        <fullName evidence="2">Uncharacterized protein</fullName>
    </submittedName>
</protein>
<organism evidence="2 3">
    <name type="scientific">Candidatus Scalindua rubra</name>
    <dbReference type="NCBI Taxonomy" id="1872076"/>
    <lineage>
        <taxon>Bacteria</taxon>
        <taxon>Pseudomonadati</taxon>
        <taxon>Planctomycetota</taxon>
        <taxon>Candidatus Brocadiia</taxon>
        <taxon>Candidatus Brocadiales</taxon>
        <taxon>Candidatus Scalinduaceae</taxon>
        <taxon>Candidatus Scalindua</taxon>
    </lineage>
</organism>
<reference evidence="2 3" key="1">
    <citation type="submission" date="2016-07" db="EMBL/GenBank/DDBJ databases">
        <title>Draft genome of Scalindua rubra, obtained from a brine-seawater interface in the Red Sea, sheds light on salt adaptation in anammox bacteria.</title>
        <authorList>
            <person name="Speth D.R."/>
            <person name="Lagkouvardos I."/>
            <person name="Wang Y."/>
            <person name="Qian P.-Y."/>
            <person name="Dutilh B.E."/>
            <person name="Jetten M.S."/>
        </authorList>
    </citation>
    <scope>NUCLEOTIDE SEQUENCE [LARGE SCALE GENOMIC DNA]</scope>
    <source>
        <strain evidence="2">BSI-1</strain>
    </source>
</reference>
<sequence length="135" mass="15080">MEKSGKKIKTIVEEDESELASKPKGPWTRLEGGPKGKTKIDLTAYPTDDGTGLNVGMKIKKAPGKGVPHLILLQHEDGMIIQPVQVLIFELWGRWTLTVSVWRETYQDGQLVNRGAYGHDCIFMERTLGNLQCCN</sequence>
<proteinExistence type="predicted"/>
<accession>A0A1E3XGG5</accession>
<evidence type="ECO:0000313" key="2">
    <source>
        <dbReference type="EMBL" id="ODS34014.1"/>
    </source>
</evidence>
<dbReference type="Proteomes" id="UP000094056">
    <property type="component" value="Unassembled WGS sequence"/>
</dbReference>
<gene>
    <name evidence="2" type="ORF">SCARUB_00885</name>
</gene>
<feature type="region of interest" description="Disordered" evidence="1">
    <location>
        <begin position="1"/>
        <end position="43"/>
    </location>
</feature>
<evidence type="ECO:0000313" key="3">
    <source>
        <dbReference type="Proteomes" id="UP000094056"/>
    </source>
</evidence>
<name>A0A1E3XGG5_9BACT</name>